<dbReference type="Proteomes" id="UP000828048">
    <property type="component" value="Chromosome 2"/>
</dbReference>
<comment type="caution">
    <text evidence="1">The sequence shown here is derived from an EMBL/GenBank/DDBJ whole genome shotgun (WGS) entry which is preliminary data.</text>
</comment>
<sequence>MGLANNFPDEIEILQLQGLAYSTDGDSFAMGNETLLIPNIMEAGLGDVLLDDSNQLYTSITNGNSGSIAGSCGDNFEANKNYWYNILNLVSCSPSDFPVF</sequence>
<name>A0ACB7WXT6_9ERIC</name>
<accession>A0ACB7WXT6</accession>
<dbReference type="EMBL" id="CM037152">
    <property type="protein sequence ID" value="KAH7833335.1"/>
    <property type="molecule type" value="Genomic_DNA"/>
</dbReference>
<protein>
    <submittedName>
        <fullName evidence="1">Uncharacterized protein</fullName>
    </submittedName>
</protein>
<keyword evidence="2" id="KW-1185">Reference proteome</keyword>
<evidence type="ECO:0000313" key="2">
    <source>
        <dbReference type="Proteomes" id="UP000828048"/>
    </source>
</evidence>
<gene>
    <name evidence="1" type="ORF">Vadar_005236</name>
</gene>
<evidence type="ECO:0000313" key="1">
    <source>
        <dbReference type="EMBL" id="KAH7833335.1"/>
    </source>
</evidence>
<organism evidence="1 2">
    <name type="scientific">Vaccinium darrowii</name>
    <dbReference type="NCBI Taxonomy" id="229202"/>
    <lineage>
        <taxon>Eukaryota</taxon>
        <taxon>Viridiplantae</taxon>
        <taxon>Streptophyta</taxon>
        <taxon>Embryophyta</taxon>
        <taxon>Tracheophyta</taxon>
        <taxon>Spermatophyta</taxon>
        <taxon>Magnoliopsida</taxon>
        <taxon>eudicotyledons</taxon>
        <taxon>Gunneridae</taxon>
        <taxon>Pentapetalae</taxon>
        <taxon>asterids</taxon>
        <taxon>Ericales</taxon>
        <taxon>Ericaceae</taxon>
        <taxon>Vaccinioideae</taxon>
        <taxon>Vaccinieae</taxon>
        <taxon>Vaccinium</taxon>
    </lineage>
</organism>
<reference evidence="1 2" key="1">
    <citation type="journal article" date="2021" name="Hortic Res">
        <title>High-quality reference genome and annotation aids understanding of berry development for evergreen blueberry (Vaccinium darrowii).</title>
        <authorList>
            <person name="Yu J."/>
            <person name="Hulse-Kemp A.M."/>
            <person name="Babiker E."/>
            <person name="Staton M."/>
        </authorList>
    </citation>
    <scope>NUCLEOTIDE SEQUENCE [LARGE SCALE GENOMIC DNA]</scope>
    <source>
        <strain evidence="2">cv. NJ 8807/NJ 8810</strain>
        <tissue evidence="1">Young leaf</tissue>
    </source>
</reference>
<proteinExistence type="predicted"/>